<dbReference type="PANTHER" id="PTHR30168:SF0">
    <property type="entry name" value="INNER MEMBRANE PROTEIN"/>
    <property type="match status" value="1"/>
</dbReference>
<reference evidence="7 8" key="1">
    <citation type="journal article" date="2014" name="Front. Genet.">
        <title>Genome and metabolic network of "Candidatus Phaeomarinobacter ectocarpi" Ec32, a new candidate genus of Alphaproteobacteria frequently associated with brown algae.</title>
        <authorList>
            <person name="Dittami S.M."/>
            <person name="Barbeyron T."/>
            <person name="Boyen C."/>
            <person name="Cambefort J."/>
            <person name="Collet G."/>
            <person name="Delage L."/>
            <person name="Gobet A."/>
            <person name="Groisillier A."/>
            <person name="Leblanc C."/>
            <person name="Michel G."/>
            <person name="Scornet D."/>
            <person name="Siegel A."/>
            <person name="Tapia J.E."/>
            <person name="Tonon T."/>
        </authorList>
    </citation>
    <scope>NUCLEOTIDE SEQUENCE [LARGE SCALE GENOMIC DNA]</scope>
    <source>
        <strain evidence="7 8">Ec32</strain>
    </source>
</reference>
<dbReference type="InterPro" id="IPR007343">
    <property type="entry name" value="Uncharacterised_pept_Zn_put"/>
</dbReference>
<dbReference type="RefSeq" id="WP_043950113.1">
    <property type="nucleotide sequence ID" value="NZ_HG966617.1"/>
</dbReference>
<sequence length="306" mass="32886">MKWRGRRRSTNMIDKRGQTASRGGGFGRSRAGGMGRHFQIPRGRGGKISFSGILIMIALFAITYYLNGDGSGGGFSTSGPSQNLTAEQQAAQDEMAEFSAVVLADTEDVWNSLLPAAYGQEYREPKMVLFSDGVNSGCGFASSAVGPFYCPAGEKIYLDLDFFTELVQRFGVEGDFASAYVIAHEVGHHIQTVLGISAQVRQAQGEVGKVAGNKLSVMQELQADCFAGVWANRADGMSQILEPGDIQEAMNAASAIGDDTLQRQAGGRVMPDSFTHGTSSQRQRWFMKGYQTGDPVQCDTFSAATL</sequence>
<dbReference type="GO" id="GO:0016020">
    <property type="term" value="C:membrane"/>
    <property type="evidence" value="ECO:0007669"/>
    <property type="project" value="UniProtKB-SubCell"/>
</dbReference>
<dbReference type="OrthoDB" id="9774900at2"/>
<dbReference type="Pfam" id="PF04228">
    <property type="entry name" value="Zn_peptidase"/>
    <property type="match status" value="1"/>
</dbReference>
<gene>
    <name evidence="7" type="ORF">BN1012_Phect1259</name>
</gene>
<evidence type="ECO:0000256" key="4">
    <source>
        <dbReference type="ARBA" id="ARBA00023136"/>
    </source>
</evidence>
<feature type="compositionally biased region" description="Gly residues" evidence="5">
    <location>
        <begin position="22"/>
        <end position="35"/>
    </location>
</feature>
<dbReference type="GO" id="GO:0008237">
    <property type="term" value="F:metallopeptidase activity"/>
    <property type="evidence" value="ECO:0007669"/>
    <property type="project" value="UniProtKB-KW"/>
</dbReference>
<feature type="region of interest" description="Disordered" evidence="5">
    <location>
        <begin position="1"/>
        <end position="38"/>
    </location>
</feature>
<dbReference type="STRING" id="1458461.BN1012_Phect1259"/>
<feature type="transmembrane region" description="Helical" evidence="6">
    <location>
        <begin position="48"/>
        <end position="66"/>
    </location>
</feature>
<dbReference type="AlphaFoldDB" id="X5M874"/>
<name>X5M874_9HYPH</name>
<dbReference type="Proteomes" id="UP000032160">
    <property type="component" value="Chromosome I"/>
</dbReference>
<proteinExistence type="predicted"/>
<protein>
    <submittedName>
        <fullName evidence="7">YpfJ protein, zinc metalloprotease superfamily</fullName>
    </submittedName>
</protein>
<keyword evidence="7" id="KW-0645">Protease</keyword>
<keyword evidence="7" id="KW-0482">Metalloprotease</keyword>
<dbReference type="PANTHER" id="PTHR30168">
    <property type="entry name" value="PUTATIVE MEMBRANE PROTEIN YPFJ"/>
    <property type="match status" value="1"/>
</dbReference>
<keyword evidence="7" id="KW-0378">Hydrolase</keyword>
<evidence type="ECO:0000256" key="6">
    <source>
        <dbReference type="SAM" id="Phobius"/>
    </source>
</evidence>
<dbReference type="PATRIC" id="fig|1458461.3.peg.1258"/>
<keyword evidence="8" id="KW-1185">Reference proteome</keyword>
<evidence type="ECO:0000256" key="5">
    <source>
        <dbReference type="SAM" id="MobiDB-lite"/>
    </source>
</evidence>
<keyword evidence="4 6" id="KW-0472">Membrane</keyword>
<keyword evidence="2 6" id="KW-0812">Transmembrane</keyword>
<dbReference type="GO" id="GO:0006508">
    <property type="term" value="P:proteolysis"/>
    <property type="evidence" value="ECO:0007669"/>
    <property type="project" value="UniProtKB-KW"/>
</dbReference>
<dbReference type="KEGG" id="pect:BN1012_Phect1259"/>
<evidence type="ECO:0000256" key="1">
    <source>
        <dbReference type="ARBA" id="ARBA00004167"/>
    </source>
</evidence>
<evidence type="ECO:0000313" key="7">
    <source>
        <dbReference type="EMBL" id="CDO59473.1"/>
    </source>
</evidence>
<accession>X5M874</accession>
<keyword evidence="3 6" id="KW-1133">Transmembrane helix</keyword>
<dbReference type="EMBL" id="HG966617">
    <property type="protein sequence ID" value="CDO59473.1"/>
    <property type="molecule type" value="Genomic_DNA"/>
</dbReference>
<evidence type="ECO:0000256" key="2">
    <source>
        <dbReference type="ARBA" id="ARBA00022692"/>
    </source>
</evidence>
<comment type="subcellular location">
    <subcellularLocation>
        <location evidence="1">Membrane</location>
        <topology evidence="1">Single-pass membrane protein</topology>
    </subcellularLocation>
</comment>
<evidence type="ECO:0000313" key="8">
    <source>
        <dbReference type="Proteomes" id="UP000032160"/>
    </source>
</evidence>
<organism evidence="7 8">
    <name type="scientific">Candidatus Phaeomarinibacter ectocarpi</name>
    <dbReference type="NCBI Taxonomy" id="1458461"/>
    <lineage>
        <taxon>Bacteria</taxon>
        <taxon>Pseudomonadati</taxon>
        <taxon>Pseudomonadota</taxon>
        <taxon>Alphaproteobacteria</taxon>
        <taxon>Hyphomicrobiales</taxon>
        <taxon>Parvibaculaceae</taxon>
        <taxon>Candidatus Phaeomarinibacter</taxon>
    </lineage>
</organism>
<dbReference type="SUPFAM" id="SSF55486">
    <property type="entry name" value="Metalloproteases ('zincins'), catalytic domain"/>
    <property type="match status" value="1"/>
</dbReference>
<dbReference type="HOGENOM" id="CLU_059329_0_0_5"/>
<evidence type="ECO:0000256" key="3">
    <source>
        <dbReference type="ARBA" id="ARBA00022989"/>
    </source>
</evidence>